<dbReference type="EMBL" id="JBHRXY010000048">
    <property type="protein sequence ID" value="MFC3631868.1"/>
    <property type="molecule type" value="Genomic_DNA"/>
</dbReference>
<evidence type="ECO:0000259" key="2">
    <source>
        <dbReference type="Pfam" id="PF02371"/>
    </source>
</evidence>
<dbReference type="Pfam" id="PF01548">
    <property type="entry name" value="DEDD_Tnp_IS110"/>
    <property type="match status" value="1"/>
</dbReference>
<accession>A0ABV7UA82</accession>
<evidence type="ECO:0000313" key="3">
    <source>
        <dbReference type="EMBL" id="MFC3631868.1"/>
    </source>
</evidence>
<feature type="domain" description="Transposase IS116/IS110/IS902 C-terminal" evidence="2">
    <location>
        <begin position="220"/>
        <end position="294"/>
    </location>
</feature>
<feature type="domain" description="Transposase IS110-like N-terminal" evidence="1">
    <location>
        <begin position="10"/>
        <end position="154"/>
    </location>
</feature>
<dbReference type="InterPro" id="IPR002525">
    <property type="entry name" value="Transp_IS110-like_N"/>
</dbReference>
<dbReference type="NCBIfam" id="NF033542">
    <property type="entry name" value="transpos_IS110"/>
    <property type="match status" value="1"/>
</dbReference>
<protein>
    <submittedName>
        <fullName evidence="3">IS110 family transposase</fullName>
    </submittedName>
</protein>
<dbReference type="InterPro" id="IPR003346">
    <property type="entry name" value="Transposase_20"/>
</dbReference>
<sequence length="348" mass="38422">MEDTMGVFAALDVSQEETAICMVCQDGTILAEAKVPTCPDRIAAWLMARGDGLQRVGMETGPLAVWLWNALTARQVPIICIDARHANGVLKMMPNKTDRHDARGLAQIVRTGWFKAVQIKSHEAYANRAMLTARETLVGMRVKLENEIRGLLKTFGVMFGKRVGGFKRRAEEIISKELAIAPDLVPIFETLLHARRDILARIAALDSRIRAIAKRHATVRLLMTAPGVGPITAMAVVAAFDDAARFRRSSSAGAYLGLTPKRYESGEISRNGRVSKRGDRFTRKCLFEAANAIFCRKLGGSRLRNWAKTVADRTGPRKAKVALARKLAVTLHAMWRTNTPFQEEAAMA</sequence>
<evidence type="ECO:0000259" key="1">
    <source>
        <dbReference type="Pfam" id="PF01548"/>
    </source>
</evidence>
<gene>
    <name evidence="3" type="ORF">ACFOM8_20810</name>
</gene>
<name>A0ABV7UA82_9RHOB</name>
<dbReference type="Proteomes" id="UP001595539">
    <property type="component" value="Unassembled WGS sequence"/>
</dbReference>
<dbReference type="InterPro" id="IPR047650">
    <property type="entry name" value="Transpos_IS110"/>
</dbReference>
<reference evidence="4" key="1">
    <citation type="journal article" date="2019" name="Int. J. Syst. Evol. Microbiol.">
        <title>The Global Catalogue of Microorganisms (GCM) 10K type strain sequencing project: providing services to taxonomists for standard genome sequencing and annotation.</title>
        <authorList>
            <consortium name="The Broad Institute Genomics Platform"/>
            <consortium name="The Broad Institute Genome Sequencing Center for Infectious Disease"/>
            <person name="Wu L."/>
            <person name="Ma J."/>
        </authorList>
    </citation>
    <scope>NUCLEOTIDE SEQUENCE [LARGE SCALE GENOMIC DNA]</scope>
    <source>
        <strain evidence="4">KCTC 42473</strain>
    </source>
</reference>
<comment type="caution">
    <text evidence="3">The sequence shown here is derived from an EMBL/GenBank/DDBJ whole genome shotgun (WGS) entry which is preliminary data.</text>
</comment>
<dbReference type="RefSeq" id="WP_296222891.1">
    <property type="nucleotide sequence ID" value="NZ_JBHRXY010000048.1"/>
</dbReference>
<dbReference type="PANTHER" id="PTHR33055:SF3">
    <property type="entry name" value="PUTATIVE TRANSPOSASE FOR IS117-RELATED"/>
    <property type="match status" value="1"/>
</dbReference>
<keyword evidence="4" id="KW-1185">Reference proteome</keyword>
<organism evidence="3 4">
    <name type="scientific">Paracoccus angustae</name>
    <dbReference type="NCBI Taxonomy" id="1671480"/>
    <lineage>
        <taxon>Bacteria</taxon>
        <taxon>Pseudomonadati</taxon>
        <taxon>Pseudomonadota</taxon>
        <taxon>Alphaproteobacteria</taxon>
        <taxon>Rhodobacterales</taxon>
        <taxon>Paracoccaceae</taxon>
        <taxon>Paracoccus</taxon>
    </lineage>
</organism>
<dbReference type="Pfam" id="PF02371">
    <property type="entry name" value="Transposase_20"/>
    <property type="match status" value="1"/>
</dbReference>
<evidence type="ECO:0000313" key="4">
    <source>
        <dbReference type="Proteomes" id="UP001595539"/>
    </source>
</evidence>
<dbReference type="PANTHER" id="PTHR33055">
    <property type="entry name" value="TRANSPOSASE FOR INSERTION SEQUENCE ELEMENT IS1111A"/>
    <property type="match status" value="1"/>
</dbReference>
<proteinExistence type="predicted"/>